<sequence length="218" mass="24791">MFDVIARNFPYLMGGLWVTVKLSVFALAGGIFLGMLAGLARLSKNPWIYYPVTAYVNFLRNIPLILVIFWFYFIMPLLVGEAMDPFWAAVVSFIMFEATYFGEIFRAGYQTISKDLINASYSTGMTYFQTARHISIPIAMRRMLPSLITQSIVTFQDTSLAFVIGLPELVRRASIVDNLEVRSIELFGFAALVYFIVCFVGSRISRYYEELGRKANII</sequence>
<evidence type="ECO:0000256" key="7">
    <source>
        <dbReference type="ARBA" id="ARBA00022989"/>
    </source>
</evidence>
<comment type="function">
    <text evidence="9">Part of the ABC transporter complex GltIJKL involved in glutamate and aspartate uptake. Probably responsible for the translocation of the substrate across the membrane.</text>
</comment>
<dbReference type="Gene3D" id="1.10.3720.10">
    <property type="entry name" value="MetI-like"/>
    <property type="match status" value="1"/>
</dbReference>
<dbReference type="GO" id="GO:0006865">
    <property type="term" value="P:amino acid transport"/>
    <property type="evidence" value="ECO:0007669"/>
    <property type="project" value="UniProtKB-KW"/>
</dbReference>
<protein>
    <recommendedName>
        <fullName evidence="11">Glutamate/aspartate import permease protein GltK</fullName>
    </recommendedName>
</protein>
<keyword evidence="6" id="KW-0029">Amino-acid transport</keyword>
<proteinExistence type="inferred from homology"/>
<feature type="domain" description="ABC transmembrane type-1" evidence="13">
    <location>
        <begin position="16"/>
        <end position="205"/>
    </location>
</feature>
<dbReference type="AlphaFoldDB" id="A0A0D2J3K5"/>
<reference evidence="14 15" key="1">
    <citation type="submission" date="2013-11" db="EMBL/GenBank/DDBJ databases">
        <title>Metagenomic analysis of a methanogenic consortium involved in long chain n-alkane degradation.</title>
        <authorList>
            <person name="Davidova I.A."/>
            <person name="Callaghan A.V."/>
            <person name="Wawrik B."/>
            <person name="Pruitt S."/>
            <person name="Marks C."/>
            <person name="Duncan K.E."/>
            <person name="Suflita J.M."/>
        </authorList>
    </citation>
    <scope>NUCLEOTIDE SEQUENCE [LARGE SCALE GENOMIC DNA]</scope>
    <source>
        <strain evidence="14 15">SPR</strain>
    </source>
</reference>
<evidence type="ECO:0000256" key="10">
    <source>
        <dbReference type="ARBA" id="ARBA00062718"/>
    </source>
</evidence>
<dbReference type="InterPro" id="IPR010065">
    <property type="entry name" value="AA_ABC_transptr_permease_3TM"/>
</dbReference>
<name>A0A0D2J3K5_9BACT</name>
<comment type="similarity">
    <text evidence="2">Belongs to the binding-protein-dependent transport system permease family. HisMQ subfamily.</text>
</comment>
<keyword evidence="3 12" id="KW-0813">Transport</keyword>
<evidence type="ECO:0000256" key="11">
    <source>
        <dbReference type="ARBA" id="ARBA00073645"/>
    </source>
</evidence>
<evidence type="ECO:0000313" key="14">
    <source>
        <dbReference type="EMBL" id="KIX12779.1"/>
    </source>
</evidence>
<gene>
    <name evidence="14" type="ORF">X474_17220</name>
</gene>
<dbReference type="GO" id="GO:0022857">
    <property type="term" value="F:transmembrane transporter activity"/>
    <property type="evidence" value="ECO:0007669"/>
    <property type="project" value="InterPro"/>
</dbReference>
<dbReference type="STRING" id="1429043.X474_17220"/>
<feature type="transmembrane region" description="Helical" evidence="12">
    <location>
        <begin position="20"/>
        <end position="40"/>
    </location>
</feature>
<comment type="subunit">
    <text evidence="10">The complex is composed of two ATP-binding proteins (GltL), two transmembrane proteins (GltJ and GltK) and a solute-binding protein (GltI).</text>
</comment>
<dbReference type="Pfam" id="PF00528">
    <property type="entry name" value="BPD_transp_1"/>
    <property type="match status" value="1"/>
</dbReference>
<evidence type="ECO:0000256" key="2">
    <source>
        <dbReference type="ARBA" id="ARBA00010072"/>
    </source>
</evidence>
<dbReference type="InterPro" id="IPR035906">
    <property type="entry name" value="MetI-like_sf"/>
</dbReference>
<evidence type="ECO:0000256" key="4">
    <source>
        <dbReference type="ARBA" id="ARBA00022475"/>
    </source>
</evidence>
<dbReference type="FunFam" id="1.10.3720.10:FF:000006">
    <property type="entry name" value="Glutamate/aspartate ABC transporter, permease protein GltK"/>
    <property type="match status" value="1"/>
</dbReference>
<dbReference type="PANTHER" id="PTHR30614">
    <property type="entry name" value="MEMBRANE COMPONENT OF AMINO ACID ABC TRANSPORTER"/>
    <property type="match status" value="1"/>
</dbReference>
<comment type="subcellular location">
    <subcellularLocation>
        <location evidence="1">Cell inner membrane</location>
        <topology evidence="1">Multi-pass membrane protein</topology>
    </subcellularLocation>
    <subcellularLocation>
        <location evidence="12">Cell membrane</location>
        <topology evidence="12">Multi-pass membrane protein</topology>
    </subcellularLocation>
</comment>
<keyword evidence="7 12" id="KW-1133">Transmembrane helix</keyword>
<dbReference type="PROSITE" id="PS50928">
    <property type="entry name" value="ABC_TM1"/>
    <property type="match status" value="1"/>
</dbReference>
<dbReference type="RefSeq" id="WP_044350151.1">
    <property type="nucleotide sequence ID" value="NZ_AZAC01000023.1"/>
</dbReference>
<comment type="caution">
    <text evidence="14">The sequence shown here is derived from an EMBL/GenBank/DDBJ whole genome shotgun (WGS) entry which is preliminary data.</text>
</comment>
<evidence type="ECO:0000259" key="13">
    <source>
        <dbReference type="PROSITE" id="PS50928"/>
    </source>
</evidence>
<dbReference type="SUPFAM" id="SSF161098">
    <property type="entry name" value="MetI-like"/>
    <property type="match status" value="1"/>
</dbReference>
<dbReference type="PANTHER" id="PTHR30614:SF1">
    <property type="entry name" value="GLUTAMATE_ASPARTATE IMPORT PERMEASE PROTEIN GLTK"/>
    <property type="match status" value="1"/>
</dbReference>
<feature type="transmembrane region" description="Helical" evidence="12">
    <location>
        <begin position="147"/>
        <end position="166"/>
    </location>
</feature>
<evidence type="ECO:0000256" key="12">
    <source>
        <dbReference type="RuleBase" id="RU363032"/>
    </source>
</evidence>
<evidence type="ECO:0000256" key="5">
    <source>
        <dbReference type="ARBA" id="ARBA00022692"/>
    </source>
</evidence>
<evidence type="ECO:0000313" key="15">
    <source>
        <dbReference type="Proteomes" id="UP000032233"/>
    </source>
</evidence>
<keyword evidence="5 12" id="KW-0812">Transmembrane</keyword>
<organism evidence="14 15">
    <name type="scientific">Dethiosulfatarculus sandiegensis</name>
    <dbReference type="NCBI Taxonomy" id="1429043"/>
    <lineage>
        <taxon>Bacteria</taxon>
        <taxon>Pseudomonadati</taxon>
        <taxon>Thermodesulfobacteriota</taxon>
        <taxon>Desulfarculia</taxon>
        <taxon>Desulfarculales</taxon>
        <taxon>Desulfarculaceae</taxon>
        <taxon>Dethiosulfatarculus</taxon>
    </lineage>
</organism>
<dbReference type="EMBL" id="AZAC01000023">
    <property type="protein sequence ID" value="KIX12779.1"/>
    <property type="molecule type" value="Genomic_DNA"/>
</dbReference>
<keyword evidence="4" id="KW-1003">Cell membrane</keyword>
<dbReference type="FunCoup" id="A0A0D2J3K5">
    <property type="interactions" value="196"/>
</dbReference>
<evidence type="ECO:0000256" key="9">
    <source>
        <dbReference type="ARBA" id="ARBA00060298"/>
    </source>
</evidence>
<dbReference type="CDD" id="cd06261">
    <property type="entry name" value="TM_PBP2"/>
    <property type="match status" value="1"/>
</dbReference>
<keyword evidence="15" id="KW-1185">Reference proteome</keyword>
<dbReference type="NCBIfam" id="TIGR01726">
    <property type="entry name" value="HEQRo_perm_3TM"/>
    <property type="match status" value="1"/>
</dbReference>
<accession>A0A0D2J3K5</accession>
<feature type="transmembrane region" description="Helical" evidence="12">
    <location>
        <begin position="186"/>
        <end position="204"/>
    </location>
</feature>
<dbReference type="GO" id="GO:0043190">
    <property type="term" value="C:ATP-binding cassette (ABC) transporter complex"/>
    <property type="evidence" value="ECO:0007669"/>
    <property type="project" value="InterPro"/>
</dbReference>
<feature type="transmembrane region" description="Helical" evidence="12">
    <location>
        <begin position="86"/>
        <end position="105"/>
    </location>
</feature>
<dbReference type="OrthoDB" id="9809799at2"/>
<dbReference type="InParanoid" id="A0A0D2J3K5"/>
<dbReference type="Proteomes" id="UP000032233">
    <property type="component" value="Unassembled WGS sequence"/>
</dbReference>
<evidence type="ECO:0000256" key="8">
    <source>
        <dbReference type="ARBA" id="ARBA00023136"/>
    </source>
</evidence>
<evidence type="ECO:0000256" key="6">
    <source>
        <dbReference type="ARBA" id="ARBA00022970"/>
    </source>
</evidence>
<feature type="transmembrane region" description="Helical" evidence="12">
    <location>
        <begin position="52"/>
        <end position="74"/>
    </location>
</feature>
<dbReference type="InterPro" id="IPR000515">
    <property type="entry name" value="MetI-like"/>
</dbReference>
<keyword evidence="8 12" id="KW-0472">Membrane</keyword>
<evidence type="ECO:0000256" key="3">
    <source>
        <dbReference type="ARBA" id="ARBA00022448"/>
    </source>
</evidence>
<evidence type="ECO:0000256" key="1">
    <source>
        <dbReference type="ARBA" id="ARBA00004429"/>
    </source>
</evidence>
<dbReference type="InterPro" id="IPR043429">
    <property type="entry name" value="ArtM/GltK/GlnP/TcyL/YhdX-like"/>
</dbReference>